<evidence type="ECO:0000259" key="2">
    <source>
        <dbReference type="Pfam" id="PF00582"/>
    </source>
</evidence>
<dbReference type="InterPro" id="IPR014729">
    <property type="entry name" value="Rossmann-like_a/b/a_fold"/>
</dbReference>
<organism evidence="3 4">
    <name type="scientific">Mesorhizobium alhagi CCNWXJ12-2</name>
    <dbReference type="NCBI Taxonomy" id="1107882"/>
    <lineage>
        <taxon>Bacteria</taxon>
        <taxon>Pseudomonadati</taxon>
        <taxon>Pseudomonadota</taxon>
        <taxon>Alphaproteobacteria</taxon>
        <taxon>Hyphomicrobiales</taxon>
        <taxon>Phyllobacteriaceae</taxon>
        <taxon>Allomesorhizobium</taxon>
    </lineage>
</organism>
<comment type="similarity">
    <text evidence="1">Belongs to the universal stress protein A family.</text>
</comment>
<reference evidence="3 4" key="1">
    <citation type="journal article" date="2012" name="J. Bacteriol.">
        <title>Draft Genome Sequence of Mesorhizobium alhagi CCNWXJ12-2T, a Novel Salt-Resistant Species Isolated from the Desert of Northwestern China.</title>
        <authorList>
            <person name="Zhou M."/>
            <person name="Chen W."/>
            <person name="Chen H."/>
            <person name="Wei G."/>
        </authorList>
    </citation>
    <scope>NUCLEOTIDE SEQUENCE [LARGE SCALE GENOMIC DNA]</scope>
    <source>
        <strain evidence="3 4">CCNWXJ12-2</strain>
    </source>
</reference>
<feature type="domain" description="UspA" evidence="2">
    <location>
        <begin position="32"/>
        <end position="167"/>
    </location>
</feature>
<gene>
    <name evidence="3" type="ORF">MAXJ12_34004</name>
</gene>
<dbReference type="PRINTS" id="PR01438">
    <property type="entry name" value="UNVRSLSTRESS"/>
</dbReference>
<keyword evidence="4" id="KW-1185">Reference proteome</keyword>
<sequence>MKEVNMPVSIVAAGGSSSGEADTDFQDAQANGRVVACLDASAISHKVIPYAAAIARAFRASLTLLQVLEVASKTDAPPDPVEWDIRRREVHEHLKRLASERGDESFRIDTVVIEGRPAEQIWLWARNQGINLIAVGTHGDSGAADWALGDTARKLVEKMSGALLLVPSSVPDVPIVHYRRILVPLDGSCRAESVLPLATLLAKAGDAELLLAHVIPAPELTEVGPLEAEDLTLKEQVRSRNERVARQYLELIRVRIAQQGISVNVTLRDGDVCGGLARIAIDEAVDLVVLSAHGRGAHADVSCGSVASYLLTHATTPLLIVLYRSQKQVRNQVAQDDTKGRPPGRALL</sequence>
<dbReference type="RefSeq" id="WP_008840352.1">
    <property type="nucleotide sequence ID" value="NZ_AHAM01000306.1"/>
</dbReference>
<dbReference type="CDD" id="cd00293">
    <property type="entry name" value="USP-like"/>
    <property type="match status" value="2"/>
</dbReference>
<dbReference type="Gene3D" id="3.40.50.620">
    <property type="entry name" value="HUPs"/>
    <property type="match status" value="1"/>
</dbReference>
<dbReference type="Pfam" id="PF00582">
    <property type="entry name" value="Usp"/>
    <property type="match status" value="2"/>
</dbReference>
<evidence type="ECO:0000256" key="1">
    <source>
        <dbReference type="ARBA" id="ARBA00008791"/>
    </source>
</evidence>
<dbReference type="PATRIC" id="fig|1107882.3.peg.6566"/>
<dbReference type="EMBL" id="AHAM01000306">
    <property type="protein sequence ID" value="EHK52719.1"/>
    <property type="molecule type" value="Genomic_DNA"/>
</dbReference>
<dbReference type="InterPro" id="IPR006015">
    <property type="entry name" value="Universal_stress_UspA"/>
</dbReference>
<dbReference type="PANTHER" id="PTHR46268:SF6">
    <property type="entry name" value="UNIVERSAL STRESS PROTEIN UP12"/>
    <property type="match status" value="1"/>
</dbReference>
<evidence type="ECO:0000313" key="3">
    <source>
        <dbReference type="EMBL" id="EHK52719.1"/>
    </source>
</evidence>
<accession>H0I2U5</accession>
<dbReference type="AlphaFoldDB" id="H0I2U5"/>
<dbReference type="Proteomes" id="UP000003250">
    <property type="component" value="Unassembled WGS sequence"/>
</dbReference>
<dbReference type="PANTHER" id="PTHR46268">
    <property type="entry name" value="STRESS RESPONSE PROTEIN NHAX"/>
    <property type="match status" value="1"/>
</dbReference>
<dbReference type="InterPro" id="IPR006016">
    <property type="entry name" value="UspA"/>
</dbReference>
<dbReference type="Gene3D" id="3.40.50.12370">
    <property type="match status" value="1"/>
</dbReference>
<feature type="domain" description="UspA" evidence="2">
    <location>
        <begin position="178"/>
        <end position="321"/>
    </location>
</feature>
<protein>
    <submittedName>
        <fullName evidence="3">UspA domain-containing protein</fullName>
    </submittedName>
</protein>
<name>H0I2U5_9HYPH</name>
<proteinExistence type="inferred from homology"/>
<evidence type="ECO:0000313" key="4">
    <source>
        <dbReference type="Proteomes" id="UP000003250"/>
    </source>
</evidence>
<dbReference type="SUPFAM" id="SSF52402">
    <property type="entry name" value="Adenine nucleotide alpha hydrolases-like"/>
    <property type="match status" value="2"/>
</dbReference>